<proteinExistence type="predicted"/>
<comment type="caution">
    <text evidence="1">The sequence shown here is derived from an EMBL/GenBank/DDBJ whole genome shotgun (WGS) entry which is preliminary data.</text>
</comment>
<evidence type="ECO:0000313" key="1">
    <source>
        <dbReference type="EMBL" id="CAH9120117.1"/>
    </source>
</evidence>
<organism evidence="1 2">
    <name type="scientific">Cuscuta europaea</name>
    <name type="common">European dodder</name>
    <dbReference type="NCBI Taxonomy" id="41803"/>
    <lineage>
        <taxon>Eukaryota</taxon>
        <taxon>Viridiplantae</taxon>
        <taxon>Streptophyta</taxon>
        <taxon>Embryophyta</taxon>
        <taxon>Tracheophyta</taxon>
        <taxon>Spermatophyta</taxon>
        <taxon>Magnoliopsida</taxon>
        <taxon>eudicotyledons</taxon>
        <taxon>Gunneridae</taxon>
        <taxon>Pentapetalae</taxon>
        <taxon>asterids</taxon>
        <taxon>lamiids</taxon>
        <taxon>Solanales</taxon>
        <taxon>Convolvulaceae</taxon>
        <taxon>Cuscuteae</taxon>
        <taxon>Cuscuta</taxon>
        <taxon>Cuscuta subgen. Cuscuta</taxon>
    </lineage>
</organism>
<sequence length="172" mass="19894">MRRMFRPSLLGPSSSISQGLTMFNRHLPPTFQILRRQVFLLTGHRRNQSQLCVRGLQMEWRDHPSPLTVKGGFDLRFEGMVAGKKIGQHGEECSGRRRNKFREGKTAPGRQTYLREGEATTNKHRFFREDKATSARPPNFRKEKSISRVKNKLLASYISDHSRNGDLLRNSQ</sequence>
<protein>
    <submittedName>
        <fullName evidence="1">Uncharacterized protein</fullName>
    </submittedName>
</protein>
<accession>A0A9P0ZZ02</accession>
<dbReference type="AlphaFoldDB" id="A0A9P0ZZ02"/>
<reference evidence="1" key="1">
    <citation type="submission" date="2022-07" db="EMBL/GenBank/DDBJ databases">
        <authorList>
            <person name="Macas J."/>
            <person name="Novak P."/>
            <person name="Neumann P."/>
        </authorList>
    </citation>
    <scope>NUCLEOTIDE SEQUENCE</scope>
</reference>
<keyword evidence="2" id="KW-1185">Reference proteome</keyword>
<dbReference type="EMBL" id="CAMAPE010000082">
    <property type="protein sequence ID" value="CAH9120117.1"/>
    <property type="molecule type" value="Genomic_DNA"/>
</dbReference>
<name>A0A9P0ZZ02_CUSEU</name>
<evidence type="ECO:0000313" key="2">
    <source>
        <dbReference type="Proteomes" id="UP001152484"/>
    </source>
</evidence>
<gene>
    <name evidence="1" type="ORF">CEURO_LOCUS22605</name>
</gene>
<dbReference type="Proteomes" id="UP001152484">
    <property type="component" value="Unassembled WGS sequence"/>
</dbReference>